<sequence>MSRIFFWLRSNFGFSKKESRGYLLVVPILFLIYWVPRSPLFQRSDQMDNYSQEEFDSLLANGWMVAESDLTFNPADTSKSPSSNIDSGIKVISISEADSVVLQIVPGIGPTLAGRIVKYRENLGGFHSKEQLSEVYGLSDEVSERIWEYFSLDEISLERLRINSISRDELAKHPYVSYGAAKVILAYRNQHGPFQSSEDLQKIKIFDESWISKISPYLDFEY</sequence>
<feature type="transmembrane region" description="Helical" evidence="1">
    <location>
        <begin position="21"/>
        <end position="36"/>
    </location>
</feature>
<keyword evidence="3" id="KW-1185">Reference proteome</keyword>
<reference evidence="2" key="1">
    <citation type="submission" date="2023-06" db="EMBL/GenBank/DDBJ databases">
        <title>Robiginitalea aurantiacus sp. nov. and Algoriphagus sediminis sp. nov., isolated from coastal sediment.</title>
        <authorList>
            <person name="Zhou Z.Y."/>
            <person name="An J."/>
            <person name="Jia Y.W."/>
            <person name="Du Z.J."/>
        </authorList>
    </citation>
    <scope>NUCLEOTIDE SEQUENCE</scope>
    <source>
        <strain evidence="2">C2-7</strain>
    </source>
</reference>
<comment type="caution">
    <text evidence="2">The sequence shown here is derived from an EMBL/GenBank/DDBJ whole genome shotgun (WGS) entry which is preliminary data.</text>
</comment>
<dbReference type="Proteomes" id="UP001171916">
    <property type="component" value="Unassembled WGS sequence"/>
</dbReference>
<keyword evidence="1" id="KW-0472">Membrane</keyword>
<dbReference type="Pfam" id="PF12836">
    <property type="entry name" value="HHH_3"/>
    <property type="match status" value="2"/>
</dbReference>
<keyword evidence="1" id="KW-1133">Transmembrane helix</keyword>
<keyword evidence="1" id="KW-0812">Transmembrane</keyword>
<dbReference type="RefSeq" id="WP_289998276.1">
    <property type="nucleotide sequence ID" value="NZ_JAUEPH010000001.1"/>
</dbReference>
<dbReference type="PANTHER" id="PTHR21180">
    <property type="entry name" value="ENDONUCLEASE/EXONUCLEASE/PHOSPHATASE FAMILY DOMAIN-CONTAINING PROTEIN 1"/>
    <property type="match status" value="1"/>
</dbReference>
<dbReference type="Gene3D" id="1.10.150.280">
    <property type="entry name" value="AF1531-like domain"/>
    <property type="match status" value="2"/>
</dbReference>
<dbReference type="InterPro" id="IPR010994">
    <property type="entry name" value="RuvA_2-like"/>
</dbReference>
<dbReference type="PANTHER" id="PTHR21180:SF32">
    <property type="entry name" value="ENDONUCLEASE_EXONUCLEASE_PHOSPHATASE FAMILY DOMAIN-CONTAINING PROTEIN 1"/>
    <property type="match status" value="1"/>
</dbReference>
<dbReference type="SUPFAM" id="SSF47781">
    <property type="entry name" value="RuvA domain 2-like"/>
    <property type="match status" value="2"/>
</dbReference>
<organism evidence="2 3">
    <name type="scientific">Algoriphagus sediminis</name>
    <dbReference type="NCBI Taxonomy" id="3057113"/>
    <lineage>
        <taxon>Bacteria</taxon>
        <taxon>Pseudomonadati</taxon>
        <taxon>Bacteroidota</taxon>
        <taxon>Cytophagia</taxon>
        <taxon>Cytophagales</taxon>
        <taxon>Cyclobacteriaceae</taxon>
        <taxon>Algoriphagus</taxon>
    </lineage>
</organism>
<dbReference type="EMBL" id="JAUEPH010000001">
    <property type="protein sequence ID" value="MDN3202718.1"/>
    <property type="molecule type" value="Genomic_DNA"/>
</dbReference>
<accession>A0ABT7Y867</accession>
<protein>
    <submittedName>
        <fullName evidence="2">Helix-hairpin-helix domain-containing protein</fullName>
    </submittedName>
</protein>
<name>A0ABT7Y867_9BACT</name>
<proteinExistence type="predicted"/>
<gene>
    <name evidence="2" type="ORF">QVH07_01100</name>
</gene>
<evidence type="ECO:0000313" key="3">
    <source>
        <dbReference type="Proteomes" id="UP001171916"/>
    </source>
</evidence>
<evidence type="ECO:0000256" key="1">
    <source>
        <dbReference type="SAM" id="Phobius"/>
    </source>
</evidence>
<dbReference type="InterPro" id="IPR051675">
    <property type="entry name" value="Endo/Exo/Phosphatase_dom_1"/>
</dbReference>
<evidence type="ECO:0000313" key="2">
    <source>
        <dbReference type="EMBL" id="MDN3202718.1"/>
    </source>
</evidence>